<dbReference type="PANTHER" id="PTHR11537">
    <property type="entry name" value="VOLTAGE-GATED POTASSIUM CHANNEL"/>
    <property type="match status" value="1"/>
</dbReference>
<dbReference type="PRINTS" id="PR00169">
    <property type="entry name" value="KCHANNEL"/>
</dbReference>
<evidence type="ECO:0000313" key="12">
    <source>
        <dbReference type="Proteomes" id="UP000281549"/>
    </source>
</evidence>
<dbReference type="AlphaFoldDB" id="A0A4V1J0D3"/>
<protein>
    <submittedName>
        <fullName evidence="11">Voltage-gated potassium channel</fullName>
    </submittedName>
</protein>
<name>A0A4V1J0D3_ROZAC</name>
<dbReference type="Gene3D" id="1.10.287.70">
    <property type="match status" value="1"/>
</dbReference>
<dbReference type="InterPro" id="IPR028325">
    <property type="entry name" value="VG_K_chnl"/>
</dbReference>
<evidence type="ECO:0000313" key="11">
    <source>
        <dbReference type="EMBL" id="RKP21159.1"/>
    </source>
</evidence>
<keyword evidence="3 9" id="KW-0812">Transmembrane</keyword>
<dbReference type="InterPro" id="IPR013099">
    <property type="entry name" value="K_chnl_dom"/>
</dbReference>
<evidence type="ECO:0000256" key="1">
    <source>
        <dbReference type="ARBA" id="ARBA00004141"/>
    </source>
</evidence>
<gene>
    <name evidence="11" type="ORF">ROZALSC1DRAFT_27408</name>
</gene>
<dbReference type="Proteomes" id="UP000281549">
    <property type="component" value="Unassembled WGS sequence"/>
</dbReference>
<feature type="coiled-coil region" evidence="8">
    <location>
        <begin position="272"/>
        <end position="299"/>
    </location>
</feature>
<dbReference type="GO" id="GO:0005249">
    <property type="term" value="F:voltage-gated potassium channel activity"/>
    <property type="evidence" value="ECO:0007669"/>
    <property type="project" value="InterPro"/>
</dbReference>
<evidence type="ECO:0000256" key="2">
    <source>
        <dbReference type="ARBA" id="ARBA00022448"/>
    </source>
</evidence>
<feature type="transmembrane region" description="Helical" evidence="9">
    <location>
        <begin position="138"/>
        <end position="165"/>
    </location>
</feature>
<keyword evidence="7 11" id="KW-0407">Ion channel</keyword>
<dbReference type="GO" id="GO:0008076">
    <property type="term" value="C:voltage-gated potassium channel complex"/>
    <property type="evidence" value="ECO:0007669"/>
    <property type="project" value="InterPro"/>
</dbReference>
<evidence type="ECO:0000259" key="10">
    <source>
        <dbReference type="Pfam" id="PF07885"/>
    </source>
</evidence>
<keyword evidence="4 9" id="KW-1133">Transmembrane helix</keyword>
<dbReference type="SUPFAM" id="SSF81324">
    <property type="entry name" value="Voltage-gated potassium channels"/>
    <property type="match status" value="1"/>
</dbReference>
<comment type="subcellular location">
    <subcellularLocation>
        <location evidence="1">Membrane</location>
        <topology evidence="1">Multi-pass membrane protein</topology>
    </subcellularLocation>
</comment>
<dbReference type="Pfam" id="PF07885">
    <property type="entry name" value="Ion_trans_2"/>
    <property type="match status" value="1"/>
</dbReference>
<evidence type="ECO:0000256" key="6">
    <source>
        <dbReference type="ARBA" id="ARBA00023136"/>
    </source>
</evidence>
<sequence length="385" mass="44224">MVARFGRLYSTQNVKTFFRPFLRYAEIGAMASHVFAIFLPDSTITDILKPLRVIRLLRIYYILHISEHSNGAMIVFSTLQRSVEALRGDYDSKSSLWIRYDGKPSDFQSAVQAFWWSVVTLSTVGYGDLVPSTTLGKVIAGITMIFSILLFIALPTTILGSNFVAEWQLHQRLEFKKRTNLNNDLKKIQNEERYNSIAFNKNVTEGMSTVNSPKDLAESLRGQETFTKSSKIKALTDHNVTMLNLMSQMQDMLADVNPPEYYKRYKKTKDRLVVARNRISYLEAEVAQLRNTIANYNKLPRSLISTPKKKSLRLNSSPEHAFTDTEATVQSTNSGNWRNIFKHRASDTSERRMSASEIGKPDDYKFQFHPLTKHESFMTNRKWSN</sequence>
<keyword evidence="2" id="KW-0813">Transport</keyword>
<evidence type="ECO:0000256" key="3">
    <source>
        <dbReference type="ARBA" id="ARBA00022692"/>
    </source>
</evidence>
<evidence type="ECO:0000256" key="8">
    <source>
        <dbReference type="SAM" id="Coils"/>
    </source>
</evidence>
<feature type="domain" description="Potassium channel" evidence="10">
    <location>
        <begin position="108"/>
        <end position="157"/>
    </location>
</feature>
<evidence type="ECO:0000256" key="5">
    <source>
        <dbReference type="ARBA" id="ARBA00023065"/>
    </source>
</evidence>
<evidence type="ECO:0000256" key="4">
    <source>
        <dbReference type="ARBA" id="ARBA00022989"/>
    </source>
</evidence>
<proteinExistence type="predicted"/>
<organism evidence="11 12">
    <name type="scientific">Rozella allomycis (strain CSF55)</name>
    <dbReference type="NCBI Taxonomy" id="988480"/>
    <lineage>
        <taxon>Eukaryota</taxon>
        <taxon>Fungi</taxon>
        <taxon>Fungi incertae sedis</taxon>
        <taxon>Cryptomycota</taxon>
        <taxon>Cryptomycota incertae sedis</taxon>
        <taxon>Rozella</taxon>
    </lineage>
</organism>
<accession>A0A4V1J0D3</accession>
<keyword evidence="5" id="KW-0406">Ion transport</keyword>
<reference evidence="12" key="1">
    <citation type="journal article" date="2018" name="Nat. Microbiol.">
        <title>Leveraging single-cell genomics to expand the fungal tree of life.</title>
        <authorList>
            <person name="Ahrendt S.R."/>
            <person name="Quandt C.A."/>
            <person name="Ciobanu D."/>
            <person name="Clum A."/>
            <person name="Salamov A."/>
            <person name="Andreopoulos B."/>
            <person name="Cheng J.F."/>
            <person name="Woyke T."/>
            <person name="Pelin A."/>
            <person name="Henrissat B."/>
            <person name="Reynolds N.K."/>
            <person name="Benny G.L."/>
            <person name="Smith M.E."/>
            <person name="James T.Y."/>
            <person name="Grigoriev I.V."/>
        </authorList>
    </citation>
    <scope>NUCLEOTIDE SEQUENCE [LARGE SCALE GENOMIC DNA]</scope>
    <source>
        <strain evidence="12">CSF55</strain>
    </source>
</reference>
<dbReference type="GO" id="GO:0001508">
    <property type="term" value="P:action potential"/>
    <property type="evidence" value="ECO:0007669"/>
    <property type="project" value="TreeGrafter"/>
</dbReference>
<keyword evidence="6 9" id="KW-0472">Membrane</keyword>
<evidence type="ECO:0000256" key="9">
    <source>
        <dbReference type="SAM" id="Phobius"/>
    </source>
</evidence>
<evidence type="ECO:0000256" key="7">
    <source>
        <dbReference type="ARBA" id="ARBA00023303"/>
    </source>
</evidence>
<keyword evidence="8" id="KW-0175">Coiled coil</keyword>
<dbReference type="EMBL" id="ML004981">
    <property type="protein sequence ID" value="RKP21159.1"/>
    <property type="molecule type" value="Genomic_DNA"/>
</dbReference>
<dbReference type="PANTHER" id="PTHR11537:SF254">
    <property type="entry name" value="POTASSIUM VOLTAGE-GATED CHANNEL PROTEIN SHAB"/>
    <property type="match status" value="1"/>
</dbReference>